<dbReference type="EMBL" id="CP003191">
    <property type="protein sequence ID" value="AEW22393.1"/>
    <property type="molecule type" value="Genomic_DNA"/>
</dbReference>
<organism evidence="1 2">
    <name type="scientific">Tannerella forsythia (strain ATCC 43037 / JCM 10827 / CCUG 21028 A / KCTC 5666 / FDC 338)</name>
    <name type="common">Bacteroides forsythus</name>
    <dbReference type="NCBI Taxonomy" id="203275"/>
    <lineage>
        <taxon>Bacteria</taxon>
        <taxon>Pseudomonadati</taxon>
        <taxon>Bacteroidota</taxon>
        <taxon>Bacteroidia</taxon>
        <taxon>Bacteroidales</taxon>
        <taxon>Tannerellaceae</taxon>
        <taxon>Tannerella</taxon>
    </lineage>
</organism>
<gene>
    <name evidence="1" type="ordered locus">BFO_2249</name>
</gene>
<keyword evidence="2" id="KW-1185">Reference proteome</keyword>
<dbReference type="KEGG" id="tfo:BFO_2249"/>
<proteinExistence type="predicted"/>
<reference evidence="2" key="1">
    <citation type="submission" date="2011-12" db="EMBL/GenBank/DDBJ databases">
        <title>Complete sequence of Tannerella forsythia ATCC 43037.</title>
        <authorList>
            <person name="Dewhirst F."/>
            <person name="Tanner A."/>
            <person name="Izard J."/>
            <person name="Brinkac L."/>
            <person name="Durkin A.S."/>
            <person name="Hostetler J."/>
            <person name="Shetty J."/>
            <person name="Torralba M."/>
            <person name="Gill S."/>
            <person name="Nelson K."/>
        </authorList>
    </citation>
    <scope>NUCLEOTIDE SEQUENCE [LARGE SCALE GENOMIC DNA]</scope>
    <source>
        <strain evidence="2">ATCC 43037 / JCM 10827 / CCUG 33226 / KCTC 5666 / FDC 338</strain>
    </source>
</reference>
<protein>
    <submittedName>
        <fullName evidence="1">Uncharacterized protein</fullName>
    </submittedName>
</protein>
<sequence>MRRKGIKLIENGQCPTDIFLVKLKIYRTFAGIKLKKKQSIWNES</sequence>
<dbReference type="STRING" id="203275.BFO_2249"/>
<dbReference type="PATRIC" id="fig|203275.8.peg.2038"/>
<evidence type="ECO:0000313" key="1">
    <source>
        <dbReference type="EMBL" id="AEW22393.1"/>
    </source>
</evidence>
<evidence type="ECO:0000313" key="2">
    <source>
        <dbReference type="Proteomes" id="UP000005436"/>
    </source>
</evidence>
<dbReference type="Proteomes" id="UP000005436">
    <property type="component" value="Chromosome"/>
</dbReference>
<dbReference type="AlphaFoldDB" id="G8UJB8"/>
<dbReference type="HOGENOM" id="CLU_3223136_0_0_10"/>
<accession>G8UJB8</accession>
<name>G8UJB8_TANFA</name>